<proteinExistence type="predicted"/>
<dbReference type="Gene3D" id="2.70.98.10">
    <property type="match status" value="1"/>
</dbReference>
<evidence type="ECO:0000313" key="1">
    <source>
        <dbReference type="EMBL" id="QNN60038.1"/>
    </source>
</evidence>
<dbReference type="PANTHER" id="PTHR10091">
    <property type="entry name" value="ALDOSE-1-EPIMERASE"/>
    <property type="match status" value="1"/>
</dbReference>
<accession>A0A7G9RWR3</accession>
<dbReference type="GO" id="GO:0030246">
    <property type="term" value="F:carbohydrate binding"/>
    <property type="evidence" value="ECO:0007669"/>
    <property type="project" value="InterPro"/>
</dbReference>
<dbReference type="GO" id="GO:0006006">
    <property type="term" value="P:glucose metabolic process"/>
    <property type="evidence" value="ECO:0007669"/>
    <property type="project" value="TreeGrafter"/>
</dbReference>
<dbReference type="InterPro" id="IPR011013">
    <property type="entry name" value="Gal_mutarotase_sf_dom"/>
</dbReference>
<evidence type="ECO:0008006" key="3">
    <source>
        <dbReference type="Google" id="ProtNLM"/>
    </source>
</evidence>
<dbReference type="InterPro" id="IPR008183">
    <property type="entry name" value="Aldose_1/G6P_1-epimerase"/>
</dbReference>
<keyword evidence="2" id="KW-1185">Reference proteome</keyword>
<dbReference type="KEGG" id="eio:H9L01_06570"/>
<sequence length="315" mass="36235">MNNIIIENEFLKVEMLPQGATVKSMVWKPKNRNIIASYEMESDYLKNDVYLGSCIGPLAGRVKNNTVVVANQKYPLKPNNNESHLHGGEHGLSQVMFEVKKSDGDYVLLEGLGHHQADGYPGNVMYKIEYRLVGYKMVLKLEASVTESMPLNLTNHMYFRLNDHGNLEKHQIKVPSKIVFGLNENMVNDGLELEKDGVFNLDELRDVERLLKMKHPQFDLTGHIDHTFLLNSNEMILQSDDLKMTVRTDYPAIHLYFANYWDQAFKDSLGKMSANHEAVAIEPQIPAPWVLNNPDYILNPEDRYTYVIEYEFENI</sequence>
<protein>
    <recommendedName>
        <fullName evidence="3">Type-1 mutarotase</fullName>
    </recommendedName>
</protein>
<dbReference type="EMBL" id="CP060715">
    <property type="protein sequence ID" value="QNN60038.1"/>
    <property type="molecule type" value="Genomic_DNA"/>
</dbReference>
<dbReference type="SUPFAM" id="SSF74650">
    <property type="entry name" value="Galactose mutarotase-like"/>
    <property type="match status" value="1"/>
</dbReference>
<dbReference type="GO" id="GO:0033499">
    <property type="term" value="P:galactose catabolic process via UDP-galactose, Leloir pathway"/>
    <property type="evidence" value="ECO:0007669"/>
    <property type="project" value="TreeGrafter"/>
</dbReference>
<dbReference type="GO" id="GO:0004034">
    <property type="term" value="F:aldose 1-epimerase activity"/>
    <property type="evidence" value="ECO:0007669"/>
    <property type="project" value="TreeGrafter"/>
</dbReference>
<name>A0A7G9RWR3_9FIRM</name>
<reference evidence="1 2" key="1">
    <citation type="submission" date="2020-08" db="EMBL/GenBank/DDBJ databases">
        <title>Genome sequence of Erysipelothrix inopinata DSM 15511T.</title>
        <authorList>
            <person name="Hyun D.-W."/>
            <person name="Bae J.-W."/>
        </authorList>
    </citation>
    <scope>NUCLEOTIDE SEQUENCE [LARGE SCALE GENOMIC DNA]</scope>
    <source>
        <strain evidence="1 2">DSM 15511</strain>
    </source>
</reference>
<dbReference type="Proteomes" id="UP000515928">
    <property type="component" value="Chromosome"/>
</dbReference>
<dbReference type="AlphaFoldDB" id="A0A7G9RWR3"/>
<dbReference type="PANTHER" id="PTHR10091:SF0">
    <property type="entry name" value="GALACTOSE MUTAROTASE"/>
    <property type="match status" value="1"/>
</dbReference>
<evidence type="ECO:0000313" key="2">
    <source>
        <dbReference type="Proteomes" id="UP000515928"/>
    </source>
</evidence>
<gene>
    <name evidence="1" type="ORF">H9L01_06570</name>
</gene>
<dbReference type="InterPro" id="IPR014718">
    <property type="entry name" value="GH-type_carb-bd"/>
</dbReference>
<dbReference type="Pfam" id="PF01263">
    <property type="entry name" value="Aldose_epim"/>
    <property type="match status" value="1"/>
</dbReference>
<organism evidence="1 2">
    <name type="scientific">Erysipelothrix inopinata</name>
    <dbReference type="NCBI Taxonomy" id="225084"/>
    <lineage>
        <taxon>Bacteria</taxon>
        <taxon>Bacillati</taxon>
        <taxon>Bacillota</taxon>
        <taxon>Erysipelotrichia</taxon>
        <taxon>Erysipelotrichales</taxon>
        <taxon>Erysipelotrichaceae</taxon>
        <taxon>Erysipelothrix</taxon>
    </lineage>
</organism>
<dbReference type="RefSeq" id="WP_187533171.1">
    <property type="nucleotide sequence ID" value="NZ_CP060715.1"/>
</dbReference>